<organism evidence="2 3">
    <name type="scientific">Nonomuraea jiangxiensis</name>
    <dbReference type="NCBI Taxonomy" id="633440"/>
    <lineage>
        <taxon>Bacteria</taxon>
        <taxon>Bacillati</taxon>
        <taxon>Actinomycetota</taxon>
        <taxon>Actinomycetes</taxon>
        <taxon>Streptosporangiales</taxon>
        <taxon>Streptosporangiaceae</taxon>
        <taxon>Nonomuraea</taxon>
    </lineage>
</organism>
<dbReference type="AlphaFoldDB" id="A0A1G8LI86"/>
<sequence>MPVAGKHVYAETPEYTEAIRDGRLLDVGCGVPEPSRAVTLGMIRRALKPGGLLLMQEMEREPRDEVQRPAFLLRRLVHGGSCSCAGRTGTDQPGAGRQAATP</sequence>
<evidence type="ECO:0000313" key="2">
    <source>
        <dbReference type="EMBL" id="SDI55345.1"/>
    </source>
</evidence>
<dbReference type="Proteomes" id="UP000199202">
    <property type="component" value="Unassembled WGS sequence"/>
</dbReference>
<dbReference type="RefSeq" id="WP_143043703.1">
    <property type="nucleotide sequence ID" value="NZ_FNDJ01000006.1"/>
</dbReference>
<dbReference type="OrthoDB" id="3289938at2"/>
<evidence type="ECO:0000256" key="1">
    <source>
        <dbReference type="SAM" id="MobiDB-lite"/>
    </source>
</evidence>
<keyword evidence="3" id="KW-1185">Reference proteome</keyword>
<feature type="region of interest" description="Disordered" evidence="1">
    <location>
        <begin position="80"/>
        <end position="102"/>
    </location>
</feature>
<gene>
    <name evidence="2" type="ORF">SAMN05421869_106101</name>
</gene>
<name>A0A1G8LI86_9ACTN</name>
<evidence type="ECO:0000313" key="3">
    <source>
        <dbReference type="Proteomes" id="UP000199202"/>
    </source>
</evidence>
<dbReference type="EMBL" id="FNDJ01000006">
    <property type="protein sequence ID" value="SDI55345.1"/>
    <property type="molecule type" value="Genomic_DNA"/>
</dbReference>
<proteinExistence type="predicted"/>
<protein>
    <submittedName>
        <fullName evidence="2">Uncharacterized protein</fullName>
    </submittedName>
</protein>
<reference evidence="2 3" key="1">
    <citation type="submission" date="2016-10" db="EMBL/GenBank/DDBJ databases">
        <authorList>
            <person name="de Groot N.N."/>
        </authorList>
    </citation>
    <scope>NUCLEOTIDE SEQUENCE [LARGE SCALE GENOMIC DNA]</scope>
    <source>
        <strain evidence="2 3">CGMCC 4.6533</strain>
    </source>
</reference>
<dbReference type="STRING" id="633440.SAMN05421869_106101"/>
<accession>A0A1G8LI86</accession>